<feature type="domain" description="Cas12f1-like TNB" evidence="2">
    <location>
        <begin position="297"/>
        <end position="360"/>
    </location>
</feature>
<accession>F0NNL5</accession>
<dbReference type="KEGG" id="sih:SiH_0694"/>
<dbReference type="EMBL" id="CP002426">
    <property type="protein sequence ID" value="ADX82051.1"/>
    <property type="molecule type" value="Genomic_DNA"/>
</dbReference>
<organism evidence="3 4">
    <name type="scientific">Saccharolobus islandicus (strain HVE10/4)</name>
    <name type="common">Sulfolobus islandicus</name>
    <dbReference type="NCBI Taxonomy" id="930943"/>
    <lineage>
        <taxon>Archaea</taxon>
        <taxon>Thermoproteota</taxon>
        <taxon>Thermoprotei</taxon>
        <taxon>Sulfolobales</taxon>
        <taxon>Sulfolobaceae</taxon>
        <taxon>Saccharolobus</taxon>
    </lineage>
</organism>
<evidence type="ECO:0000313" key="4">
    <source>
        <dbReference type="Proteomes" id="UP000006395"/>
    </source>
</evidence>
<keyword evidence="1" id="KW-0238">DNA-binding</keyword>
<gene>
    <name evidence="3" type="ordered locus">SiH_0694</name>
</gene>
<dbReference type="PANTHER" id="PTHR30405">
    <property type="entry name" value="TRANSPOSASE"/>
    <property type="match status" value="1"/>
</dbReference>
<dbReference type="NCBIfam" id="TIGR01766">
    <property type="entry name" value="IS200/IS605 family accessory protein TnpB-like domain"/>
    <property type="match status" value="1"/>
</dbReference>
<name>F0NNL5_SACI0</name>
<dbReference type="NCBIfam" id="NF040570">
    <property type="entry name" value="guided_TnpB"/>
    <property type="match status" value="1"/>
</dbReference>
<evidence type="ECO:0000313" key="3">
    <source>
        <dbReference type="EMBL" id="ADX82051.1"/>
    </source>
</evidence>
<dbReference type="Proteomes" id="UP000006395">
    <property type="component" value="Chromosome"/>
</dbReference>
<proteinExistence type="predicted"/>
<dbReference type="RefSeq" id="WP_014512221.1">
    <property type="nucleotide sequence ID" value="NC_017275.1"/>
</dbReference>
<evidence type="ECO:0000256" key="1">
    <source>
        <dbReference type="ARBA" id="ARBA00023125"/>
    </source>
</evidence>
<reference evidence="3 4" key="1">
    <citation type="journal article" date="2011" name="J. Bacteriol.">
        <title>Genome analyses of icelandic strains of Sulfolobus islandicus, model organisms for genetic and virus-host interaction studies.</title>
        <authorList>
            <person name="Guo L."/>
            <person name="Brugger K."/>
            <person name="Liu C."/>
            <person name="Shah S.A."/>
            <person name="Zheng H."/>
            <person name="Zhu Y."/>
            <person name="Wang S."/>
            <person name="Lillestol R.K."/>
            <person name="Chen L."/>
            <person name="Frank J."/>
            <person name="Prangishvili D."/>
            <person name="Paulin L."/>
            <person name="She Q."/>
            <person name="Huang L."/>
            <person name="Garrett R.A."/>
        </authorList>
    </citation>
    <scope>NUCLEOTIDE SEQUENCE [LARGE SCALE GENOMIC DNA]</scope>
    <source>
        <strain evidence="3 4">HVE10/4</strain>
    </source>
</reference>
<dbReference type="AlphaFoldDB" id="F0NNL5"/>
<dbReference type="GeneID" id="12414725"/>
<dbReference type="Pfam" id="PF07282">
    <property type="entry name" value="Cas12f1-like_TNB"/>
    <property type="match status" value="1"/>
</dbReference>
<dbReference type="InterPro" id="IPR051399">
    <property type="entry name" value="RNA-guided_DNA_endo/Transpos"/>
</dbReference>
<dbReference type="GO" id="GO:0003677">
    <property type="term" value="F:DNA binding"/>
    <property type="evidence" value="ECO:0007669"/>
    <property type="project" value="UniProtKB-KW"/>
</dbReference>
<sequence length="385" mass="45489">MARRVKAIRATVSMKIAVSDSLLALVINYVKALRFTLFWLKENVKNPNEKGVLGKVHEELYTRLREEYNLPSKVAEDCYRDALSVYKGWYNNPKKGRFPRVYKPTVWLTPKASYSVNFERMTVRIAGVGELPILGYPRNLKEYLSWKMKEARLVIRDDKAFLKVVFEKEGEKVEPGESIAVDINMSEIVVGKDDIHYVRIPTRLHEVHHWKSLTESLQRKYPGRWRENKGILYRIRSFHQKAKRIMEDFARKVGKWVVEIARDFGANVIKLENLENLIKNVDRLPREFRDKLYLMQYRRIQYWIVWQAKKHGILVEFVNPSYSSVLCPKCGRRMEERGYRWFKCSCGYENDRDVVAVVNLNGRGSLALSSAHQMRDVVPNRWWER</sequence>
<dbReference type="InterPro" id="IPR010095">
    <property type="entry name" value="Cas12f1-like_TNB"/>
</dbReference>
<dbReference type="PANTHER" id="PTHR30405:SF21">
    <property type="entry name" value="TRANSPOSASE-RELATED"/>
    <property type="match status" value="1"/>
</dbReference>
<dbReference type="HOGENOM" id="CLU_726877_0_0_2"/>
<keyword evidence="4" id="KW-1185">Reference proteome</keyword>
<evidence type="ECO:0000259" key="2">
    <source>
        <dbReference type="Pfam" id="PF07282"/>
    </source>
</evidence>
<protein>
    <submittedName>
        <fullName evidence="3">IS200/IS605 family OrfB protein</fullName>
    </submittedName>
</protein>